<proteinExistence type="predicted"/>
<evidence type="ECO:0000313" key="4">
    <source>
        <dbReference type="Proteomes" id="UP000230069"/>
    </source>
</evidence>
<accession>A0A2G5D081</accession>
<dbReference type="InterPro" id="IPR012458">
    <property type="entry name" value="DUF1664"/>
</dbReference>
<dbReference type="Proteomes" id="UP000230069">
    <property type="component" value="Unassembled WGS sequence"/>
</dbReference>
<dbReference type="Pfam" id="PF07889">
    <property type="entry name" value="DUF1664"/>
    <property type="match status" value="1"/>
</dbReference>
<feature type="coiled-coil region" evidence="1">
    <location>
        <begin position="151"/>
        <end position="178"/>
    </location>
</feature>
<dbReference type="PANTHER" id="PTHR46667:SF1">
    <property type="entry name" value="OS09G0482740 PROTEIN"/>
    <property type="match status" value="1"/>
</dbReference>
<keyword evidence="4" id="KW-1185">Reference proteome</keyword>
<gene>
    <name evidence="3" type="ORF">AQUCO_03200114v1</name>
</gene>
<organism evidence="3 4">
    <name type="scientific">Aquilegia coerulea</name>
    <name type="common">Rocky mountain columbine</name>
    <dbReference type="NCBI Taxonomy" id="218851"/>
    <lineage>
        <taxon>Eukaryota</taxon>
        <taxon>Viridiplantae</taxon>
        <taxon>Streptophyta</taxon>
        <taxon>Embryophyta</taxon>
        <taxon>Tracheophyta</taxon>
        <taxon>Spermatophyta</taxon>
        <taxon>Magnoliopsida</taxon>
        <taxon>Ranunculales</taxon>
        <taxon>Ranunculaceae</taxon>
        <taxon>Thalictroideae</taxon>
        <taxon>Aquilegia</taxon>
    </lineage>
</organism>
<sequence length="319" mass="34635">MAMQTGVGTSKVLVLIGAGLTGSVVLKSGQLSDLILQLQDLMNGVNDAGALSGKYDTALLAAQIRYLAQEIRELTLSRPVTIFNENSGTSGNLASYIVPAAALGAMGYCYMWWKGLSLADVMFVTKQNMANAVANVSQQLEQVSALLSSTKRHLSQRLENLDGKLEEQRETTKLVMNEVIGVKSDLFQIGYDVEIIQKMVSGLEGKIELIENKQDVTNSGLWYLCQFAEGIKDGINDKLIQDIGAKLPPDRSTMVLEGTSLKGLQFIVDTTNSGDAEITEENVIVQNDNNGISMKNNIITKTRIHRSYPIGISLTTDKG</sequence>
<dbReference type="PANTHER" id="PTHR46667">
    <property type="entry name" value="OS05G0182700 PROTEIN"/>
    <property type="match status" value="1"/>
</dbReference>
<protein>
    <recommendedName>
        <fullName evidence="2">DUF1664 domain-containing protein</fullName>
    </recommendedName>
</protein>
<keyword evidence="1" id="KW-0175">Coiled coil</keyword>
<dbReference type="AlphaFoldDB" id="A0A2G5D081"/>
<evidence type="ECO:0000259" key="2">
    <source>
        <dbReference type="Pfam" id="PF07889"/>
    </source>
</evidence>
<dbReference type="STRING" id="218851.A0A2G5D081"/>
<feature type="domain" description="DUF1664" evidence="2">
    <location>
        <begin position="91"/>
        <end position="214"/>
    </location>
</feature>
<dbReference type="EMBL" id="KZ305049">
    <property type="protein sequence ID" value="PIA36932.1"/>
    <property type="molecule type" value="Genomic_DNA"/>
</dbReference>
<reference evidence="3 4" key="1">
    <citation type="submission" date="2017-09" db="EMBL/GenBank/DDBJ databases">
        <title>WGS assembly of Aquilegia coerulea Goldsmith.</title>
        <authorList>
            <person name="Hodges S."/>
            <person name="Kramer E."/>
            <person name="Nordborg M."/>
            <person name="Tomkins J."/>
            <person name="Borevitz J."/>
            <person name="Derieg N."/>
            <person name="Yan J."/>
            <person name="Mihaltcheva S."/>
            <person name="Hayes R.D."/>
            <person name="Rokhsar D."/>
        </authorList>
    </citation>
    <scope>NUCLEOTIDE SEQUENCE [LARGE SCALE GENOMIC DNA]</scope>
    <source>
        <strain evidence="4">cv. Goldsmith</strain>
    </source>
</reference>
<evidence type="ECO:0000313" key="3">
    <source>
        <dbReference type="EMBL" id="PIA36932.1"/>
    </source>
</evidence>
<dbReference type="InParanoid" id="A0A2G5D081"/>
<name>A0A2G5D081_AQUCA</name>
<evidence type="ECO:0000256" key="1">
    <source>
        <dbReference type="SAM" id="Coils"/>
    </source>
</evidence>
<dbReference type="OrthoDB" id="544175at2759"/>